<gene>
    <name evidence="2" type="ORF">Hypma_011173</name>
</gene>
<keyword evidence="3" id="KW-1185">Reference proteome</keyword>
<dbReference type="InParanoid" id="A0A369JIC9"/>
<feature type="compositionally biased region" description="Low complexity" evidence="1">
    <location>
        <begin position="320"/>
        <end position="331"/>
    </location>
</feature>
<sequence length="341" mass="39192">MPMTRRGQSEPRSLYPIQDCATYREEIDLTAREVTRKREGTKEGKEEGKERKEGKDTETKLYNIIYSTPARTYVPARLAPNPRQYRVYCISYIRDNVSSCATARLVCRAVFETRMGCGWGMWSLRTSRALCLALSWLQMPGTRREGNEPTNENELKREVRKLTRSSLSQIALPRFTGRNGYGSVRDGVGWANVPHNVLERPIARFLERSPVRMTLDDPNKRRVQQAVLERCAFHPGHDGIDVRRAPGRTPQPNSRLEVATIIPAIEPSWNAARVVWHDEDLLIRSWIVLIGSRRSPDSRRRYFEQMPCQNRIKCSMLSMTTHPTPSSTSHLLRQRQGTTTP</sequence>
<comment type="caution">
    <text evidence="2">The sequence shown here is derived from an EMBL/GenBank/DDBJ whole genome shotgun (WGS) entry which is preliminary data.</text>
</comment>
<accession>A0A369JIC9</accession>
<dbReference type="Proteomes" id="UP000076154">
    <property type="component" value="Unassembled WGS sequence"/>
</dbReference>
<feature type="region of interest" description="Disordered" evidence="1">
    <location>
        <begin position="320"/>
        <end position="341"/>
    </location>
</feature>
<evidence type="ECO:0000313" key="2">
    <source>
        <dbReference type="EMBL" id="RDB21628.1"/>
    </source>
</evidence>
<dbReference type="EMBL" id="LUEZ02000054">
    <property type="protein sequence ID" value="RDB21628.1"/>
    <property type="molecule type" value="Genomic_DNA"/>
</dbReference>
<proteinExistence type="predicted"/>
<evidence type="ECO:0000313" key="3">
    <source>
        <dbReference type="Proteomes" id="UP000076154"/>
    </source>
</evidence>
<feature type="region of interest" description="Disordered" evidence="1">
    <location>
        <begin position="31"/>
        <end position="55"/>
    </location>
</feature>
<protein>
    <submittedName>
        <fullName evidence="2">Uncharacterized protein</fullName>
    </submittedName>
</protein>
<name>A0A369JIC9_HYPMA</name>
<evidence type="ECO:0000256" key="1">
    <source>
        <dbReference type="SAM" id="MobiDB-lite"/>
    </source>
</evidence>
<organism evidence="2 3">
    <name type="scientific">Hypsizygus marmoreus</name>
    <name type="common">White beech mushroom</name>
    <name type="synonym">Agaricus marmoreus</name>
    <dbReference type="NCBI Taxonomy" id="39966"/>
    <lineage>
        <taxon>Eukaryota</taxon>
        <taxon>Fungi</taxon>
        <taxon>Dikarya</taxon>
        <taxon>Basidiomycota</taxon>
        <taxon>Agaricomycotina</taxon>
        <taxon>Agaricomycetes</taxon>
        <taxon>Agaricomycetidae</taxon>
        <taxon>Agaricales</taxon>
        <taxon>Tricholomatineae</taxon>
        <taxon>Lyophyllaceae</taxon>
        <taxon>Hypsizygus</taxon>
    </lineage>
</organism>
<reference evidence="2" key="1">
    <citation type="submission" date="2018-04" db="EMBL/GenBank/DDBJ databases">
        <title>Whole genome sequencing of Hypsizygus marmoreus.</title>
        <authorList>
            <person name="Choi I.-G."/>
            <person name="Min B."/>
            <person name="Kim J.-G."/>
            <person name="Kim S."/>
            <person name="Oh Y.-L."/>
            <person name="Kong W.-S."/>
            <person name="Park H."/>
            <person name="Jeong J."/>
            <person name="Song E.-S."/>
        </authorList>
    </citation>
    <scope>NUCLEOTIDE SEQUENCE [LARGE SCALE GENOMIC DNA]</scope>
    <source>
        <strain evidence="2">51987-8</strain>
    </source>
</reference>
<dbReference type="AlphaFoldDB" id="A0A369JIC9"/>